<feature type="region of interest" description="Disordered" evidence="2">
    <location>
        <begin position="329"/>
        <end position="356"/>
    </location>
</feature>
<dbReference type="Pfam" id="PF13920">
    <property type="entry name" value="zf-C3HC4_3"/>
    <property type="match status" value="1"/>
</dbReference>
<dbReference type="GeneID" id="36560303"/>
<dbReference type="InterPro" id="IPR013083">
    <property type="entry name" value="Znf_RING/FYVE/PHD"/>
</dbReference>
<accession>A0A2I2GLF6</accession>
<dbReference type="RefSeq" id="XP_024709018.1">
    <property type="nucleotide sequence ID" value="XM_024852605.1"/>
</dbReference>
<dbReference type="PROSITE" id="PS50089">
    <property type="entry name" value="ZF_RING_2"/>
    <property type="match status" value="1"/>
</dbReference>
<dbReference type="OrthoDB" id="1711136at2759"/>
<evidence type="ECO:0000259" key="3">
    <source>
        <dbReference type="PROSITE" id="PS50089"/>
    </source>
</evidence>
<dbReference type="STRING" id="1392250.A0A2I2GLF6"/>
<keyword evidence="1" id="KW-0863">Zinc-finger</keyword>
<dbReference type="InterPro" id="IPR001841">
    <property type="entry name" value="Znf_RING"/>
</dbReference>
<dbReference type="Proteomes" id="UP000234275">
    <property type="component" value="Unassembled WGS sequence"/>
</dbReference>
<organism evidence="4 5">
    <name type="scientific">Aspergillus steynii IBT 23096</name>
    <dbReference type="NCBI Taxonomy" id="1392250"/>
    <lineage>
        <taxon>Eukaryota</taxon>
        <taxon>Fungi</taxon>
        <taxon>Dikarya</taxon>
        <taxon>Ascomycota</taxon>
        <taxon>Pezizomycotina</taxon>
        <taxon>Eurotiomycetes</taxon>
        <taxon>Eurotiomycetidae</taxon>
        <taxon>Eurotiales</taxon>
        <taxon>Aspergillaceae</taxon>
        <taxon>Aspergillus</taxon>
        <taxon>Aspergillus subgen. Circumdati</taxon>
    </lineage>
</organism>
<sequence length="439" mass="47175">MPPVDTYPWGFGNMAEGLGTNQGSFMMPSYNPGYGYDEAMPANNQNTFDRPVPCPPRIARNIYRTSQETMGQGISMFANVPDASAQTSFPGANDQFIGATSTPVSSGPILDATPFSVRGHATSNTSFPAQFPQTPNANPQACPRTTDQNSTFNHLQEMPPGVAWQMQPLPLPVSQPAQCPTAPGAYTPGAYHQAMGRPSDTGPLAPQPPTHRIDLTPFPQTPISRNSLASIHTESASAIMQAQLRANAVFGVGAAAFTPRSGGIRSSSLGDFSTGTITVPGRSPSAVSSRGSYEDANVNSFVHPMPPGVPSFRPSRVRRMGQHISRFEAGRAANSNHVSRHSLPKGLDDPLDERPEPKETAEMTLNMECKVCMSQPVDTAVFPCGHAMLCRWCAEKCIPSQRNDKSRPRETSRCPMCRSVVRQKVGFSRALLELCAGPC</sequence>
<dbReference type="SUPFAM" id="SSF57850">
    <property type="entry name" value="RING/U-box"/>
    <property type="match status" value="1"/>
</dbReference>
<protein>
    <recommendedName>
        <fullName evidence="3">RING-type domain-containing protein</fullName>
    </recommendedName>
</protein>
<dbReference type="EMBL" id="MSFO01000001">
    <property type="protein sequence ID" value="PLB53716.1"/>
    <property type="molecule type" value="Genomic_DNA"/>
</dbReference>
<feature type="compositionally biased region" description="Basic and acidic residues" evidence="2">
    <location>
        <begin position="346"/>
        <end position="356"/>
    </location>
</feature>
<evidence type="ECO:0000313" key="5">
    <source>
        <dbReference type="Proteomes" id="UP000234275"/>
    </source>
</evidence>
<comment type="caution">
    <text evidence="4">The sequence shown here is derived from an EMBL/GenBank/DDBJ whole genome shotgun (WGS) entry which is preliminary data.</text>
</comment>
<keyword evidence="1" id="KW-0862">Zinc</keyword>
<dbReference type="AlphaFoldDB" id="A0A2I2GLF6"/>
<keyword evidence="1" id="KW-0479">Metal-binding</keyword>
<dbReference type="SMART" id="SM00184">
    <property type="entry name" value="RING"/>
    <property type="match status" value="1"/>
</dbReference>
<dbReference type="GO" id="GO:0008270">
    <property type="term" value="F:zinc ion binding"/>
    <property type="evidence" value="ECO:0007669"/>
    <property type="project" value="UniProtKB-KW"/>
</dbReference>
<proteinExistence type="predicted"/>
<dbReference type="Gene3D" id="3.30.40.10">
    <property type="entry name" value="Zinc/RING finger domain, C3HC4 (zinc finger)"/>
    <property type="match status" value="1"/>
</dbReference>
<evidence type="ECO:0000256" key="2">
    <source>
        <dbReference type="SAM" id="MobiDB-lite"/>
    </source>
</evidence>
<name>A0A2I2GLF6_9EURO</name>
<evidence type="ECO:0000313" key="4">
    <source>
        <dbReference type="EMBL" id="PLB53716.1"/>
    </source>
</evidence>
<dbReference type="VEuPathDB" id="FungiDB:P170DRAFT_469208"/>
<gene>
    <name evidence="4" type="ORF">P170DRAFT_469208</name>
</gene>
<keyword evidence="5" id="KW-1185">Reference proteome</keyword>
<evidence type="ECO:0000256" key="1">
    <source>
        <dbReference type="PROSITE-ProRule" id="PRU00175"/>
    </source>
</evidence>
<reference evidence="4 5" key="1">
    <citation type="submission" date="2016-12" db="EMBL/GenBank/DDBJ databases">
        <title>The genomes of Aspergillus section Nigri reveals drivers in fungal speciation.</title>
        <authorList>
            <consortium name="DOE Joint Genome Institute"/>
            <person name="Vesth T.C."/>
            <person name="Nybo J."/>
            <person name="Theobald S."/>
            <person name="Brandl J."/>
            <person name="Frisvad J.C."/>
            <person name="Nielsen K.F."/>
            <person name="Lyhne E.K."/>
            <person name="Kogle M.E."/>
            <person name="Kuo A."/>
            <person name="Riley R."/>
            <person name="Clum A."/>
            <person name="Nolan M."/>
            <person name="Lipzen A."/>
            <person name="Salamov A."/>
            <person name="Henrissat B."/>
            <person name="Wiebenga A."/>
            <person name="De Vries R.P."/>
            <person name="Grigoriev I.V."/>
            <person name="Mortensen U.H."/>
            <person name="Andersen M.R."/>
            <person name="Baker S.E."/>
        </authorList>
    </citation>
    <scope>NUCLEOTIDE SEQUENCE [LARGE SCALE GENOMIC DNA]</scope>
    <source>
        <strain evidence="4 5">IBT 23096</strain>
    </source>
</reference>
<feature type="domain" description="RING-type" evidence="3">
    <location>
        <begin position="369"/>
        <end position="418"/>
    </location>
</feature>